<dbReference type="CDD" id="cd03214">
    <property type="entry name" value="ABC_Iron-Siderophores_B12_Hemin"/>
    <property type="match status" value="1"/>
</dbReference>
<accession>A0ABS4JSC3</accession>
<dbReference type="Proteomes" id="UP001519289">
    <property type="component" value="Unassembled WGS sequence"/>
</dbReference>
<dbReference type="Pfam" id="PF00005">
    <property type="entry name" value="ABC_tran"/>
    <property type="match status" value="1"/>
</dbReference>
<evidence type="ECO:0000259" key="3">
    <source>
        <dbReference type="PROSITE" id="PS50893"/>
    </source>
</evidence>
<evidence type="ECO:0000256" key="1">
    <source>
        <dbReference type="ARBA" id="ARBA00022741"/>
    </source>
</evidence>
<dbReference type="PANTHER" id="PTHR42794">
    <property type="entry name" value="HEMIN IMPORT ATP-BINDING PROTEIN HMUV"/>
    <property type="match status" value="1"/>
</dbReference>
<dbReference type="NCBIfam" id="NF010068">
    <property type="entry name" value="PRK13548.1"/>
    <property type="match status" value="1"/>
</dbReference>
<sequence>MLQIESLTVGYGGAPVLKGLDLAVGRGELLVVVGPNGSGKSTLVRTLTRALTPTVGRILLGGRDLWRMRPRDVARQLAVVAQETAVGFEFTVEEVVALGRTPHLRPLRGETPRDRAAVAEAMRLTGTAPLAGRLITALSGGERQRVMVARALAQEPRLLVLDEPTAHLDIAHQVEVLDLVRRLNRTQGLTVLVILHDLNLAALYADRVVMLKEGRCWADGPPGDVLTEANILAVYGSRVKVVRHPTTGAPQVMLLAREAPDPLGAAGMGSG</sequence>
<dbReference type="GO" id="GO:0005524">
    <property type="term" value="F:ATP binding"/>
    <property type="evidence" value="ECO:0007669"/>
    <property type="project" value="UniProtKB-KW"/>
</dbReference>
<proteinExistence type="predicted"/>
<keyword evidence="1" id="KW-0547">Nucleotide-binding</keyword>
<dbReference type="Gene3D" id="3.40.50.300">
    <property type="entry name" value="P-loop containing nucleotide triphosphate hydrolases"/>
    <property type="match status" value="1"/>
</dbReference>
<dbReference type="InterPro" id="IPR027417">
    <property type="entry name" value="P-loop_NTPase"/>
</dbReference>
<name>A0ABS4JSC3_9FIRM</name>
<organism evidence="4 5">
    <name type="scientific">Symbiobacterium terraclitae</name>
    <dbReference type="NCBI Taxonomy" id="557451"/>
    <lineage>
        <taxon>Bacteria</taxon>
        <taxon>Bacillati</taxon>
        <taxon>Bacillota</taxon>
        <taxon>Clostridia</taxon>
        <taxon>Eubacteriales</taxon>
        <taxon>Symbiobacteriaceae</taxon>
        <taxon>Symbiobacterium</taxon>
    </lineage>
</organism>
<evidence type="ECO:0000256" key="2">
    <source>
        <dbReference type="ARBA" id="ARBA00022840"/>
    </source>
</evidence>
<keyword evidence="2 4" id="KW-0067">ATP-binding</keyword>
<evidence type="ECO:0000313" key="5">
    <source>
        <dbReference type="Proteomes" id="UP001519289"/>
    </source>
</evidence>
<keyword evidence="5" id="KW-1185">Reference proteome</keyword>
<comment type="caution">
    <text evidence="4">The sequence shown here is derived from an EMBL/GenBank/DDBJ whole genome shotgun (WGS) entry which is preliminary data.</text>
</comment>
<dbReference type="InterPro" id="IPR017871">
    <property type="entry name" value="ABC_transporter-like_CS"/>
</dbReference>
<dbReference type="InterPro" id="IPR003593">
    <property type="entry name" value="AAA+_ATPase"/>
</dbReference>
<dbReference type="SMART" id="SM00382">
    <property type="entry name" value="AAA"/>
    <property type="match status" value="1"/>
</dbReference>
<dbReference type="PROSITE" id="PS50893">
    <property type="entry name" value="ABC_TRANSPORTER_2"/>
    <property type="match status" value="1"/>
</dbReference>
<dbReference type="PANTHER" id="PTHR42794:SF2">
    <property type="entry name" value="ABC TRANSPORTER ATP-BINDING PROTEIN"/>
    <property type="match status" value="1"/>
</dbReference>
<protein>
    <submittedName>
        <fullName evidence="4">Iron complex transport system ATP-binding protein</fullName>
    </submittedName>
</protein>
<dbReference type="PROSITE" id="PS00211">
    <property type="entry name" value="ABC_TRANSPORTER_1"/>
    <property type="match status" value="1"/>
</dbReference>
<feature type="domain" description="ABC transporter" evidence="3">
    <location>
        <begin position="2"/>
        <end position="238"/>
    </location>
</feature>
<gene>
    <name evidence="4" type="ORF">J2Z79_001848</name>
</gene>
<reference evidence="4 5" key="1">
    <citation type="submission" date="2021-03" db="EMBL/GenBank/DDBJ databases">
        <title>Genomic Encyclopedia of Type Strains, Phase IV (KMG-IV): sequencing the most valuable type-strain genomes for metagenomic binning, comparative biology and taxonomic classification.</title>
        <authorList>
            <person name="Goeker M."/>
        </authorList>
    </citation>
    <scope>NUCLEOTIDE SEQUENCE [LARGE SCALE GENOMIC DNA]</scope>
    <source>
        <strain evidence="4 5">DSM 27138</strain>
    </source>
</reference>
<evidence type="ECO:0000313" key="4">
    <source>
        <dbReference type="EMBL" id="MBP2018437.1"/>
    </source>
</evidence>
<dbReference type="EMBL" id="JAGGLG010000013">
    <property type="protein sequence ID" value="MBP2018437.1"/>
    <property type="molecule type" value="Genomic_DNA"/>
</dbReference>
<dbReference type="InterPro" id="IPR003439">
    <property type="entry name" value="ABC_transporter-like_ATP-bd"/>
</dbReference>
<dbReference type="RefSeq" id="WP_209466565.1">
    <property type="nucleotide sequence ID" value="NZ_JAGGLG010000013.1"/>
</dbReference>
<dbReference type="SUPFAM" id="SSF52540">
    <property type="entry name" value="P-loop containing nucleoside triphosphate hydrolases"/>
    <property type="match status" value="1"/>
</dbReference>